<keyword evidence="5" id="KW-0862">Zinc</keyword>
<evidence type="ECO:0000256" key="1">
    <source>
        <dbReference type="ARBA" id="ARBA00001947"/>
    </source>
</evidence>
<feature type="domain" description="Alcohol dehydrogenase-like C-terminal" evidence="8">
    <location>
        <begin position="246"/>
        <end position="357"/>
    </location>
</feature>
<dbReference type="Pfam" id="PF00107">
    <property type="entry name" value="ADH_zinc_N"/>
    <property type="match status" value="1"/>
</dbReference>
<dbReference type="SUPFAM" id="SSF50129">
    <property type="entry name" value="GroES-like"/>
    <property type="match status" value="1"/>
</dbReference>
<evidence type="ECO:0000313" key="11">
    <source>
        <dbReference type="Proteomes" id="UP000515708"/>
    </source>
</evidence>
<dbReference type="Pfam" id="PF08240">
    <property type="entry name" value="ADH_N"/>
    <property type="match status" value="1"/>
</dbReference>
<dbReference type="InterPro" id="IPR017743">
    <property type="entry name" value="ADH_phosphonate_catab-assoc"/>
</dbReference>
<keyword evidence="7" id="KW-0520">NAD</keyword>
<evidence type="ECO:0000259" key="8">
    <source>
        <dbReference type="Pfam" id="PF00107"/>
    </source>
</evidence>
<evidence type="ECO:0000256" key="5">
    <source>
        <dbReference type="ARBA" id="ARBA00022833"/>
    </source>
</evidence>
<evidence type="ECO:0000259" key="9">
    <source>
        <dbReference type="Pfam" id="PF08240"/>
    </source>
</evidence>
<evidence type="ECO:0000256" key="3">
    <source>
        <dbReference type="ARBA" id="ARBA00013190"/>
    </source>
</evidence>
<dbReference type="PANTHER" id="PTHR42940">
    <property type="entry name" value="ALCOHOL DEHYDROGENASE 1-RELATED"/>
    <property type="match status" value="1"/>
</dbReference>
<dbReference type="NCBIfam" id="TIGR03366">
    <property type="entry name" value="HpnZ_proposed"/>
    <property type="match status" value="1"/>
</dbReference>
<name>A0A7D8AI32_9MICO</name>
<dbReference type="PANTHER" id="PTHR42940:SF3">
    <property type="entry name" value="ALCOHOL DEHYDROGENASE 1-RELATED"/>
    <property type="match status" value="1"/>
</dbReference>
<reference evidence="10 11" key="1">
    <citation type="journal article" date="2020" name="Front. Microbiol.">
        <title>Design of Bacterial Strain-Specific qPCR Assays Using NGS Data and Publicly Available Resources and Its Application to Track Biocontrol Strains.</title>
        <authorList>
            <person name="Hernandez I."/>
            <person name="Sant C."/>
            <person name="Martinez R."/>
            <person name="Fernandez C."/>
        </authorList>
    </citation>
    <scope>NUCLEOTIDE SEQUENCE [LARGE SCALE GENOMIC DNA]</scope>
    <source>
        <strain evidence="10 11">B24</strain>
    </source>
</reference>
<dbReference type="InterPro" id="IPR013149">
    <property type="entry name" value="ADH-like_C"/>
</dbReference>
<sequence>MPHCRASSICTTHSPLASCSPLRRAEVRPLLAPAPSLTHRPDPQEETRTDVVLRPSAVAMAFLGEGHPHETIAVPGVALAADDVLVAVELSTICGSDVHTVHGRRSAPVPLVLGHESVGRVIALGESGADAEDGTPLRIGDRVVWSVTVSCGTCDRCAAGMTQKCRELGKYGHERVAPHRELTGAFASHVQLRRGTTIVRVPEALPATALAPASCATATAYAAVRRGAAGRDLDGVRVRVYGAGLVGLSAVAIAAAEGAVVDVVDPNAARRRLATRFGAEPDASSADPEIAIEASGHAVASAISDVAVGGTVVLIGSVFPADPVPLDAESMVRRMITVTGVHNYTGAELADAVAFLAGRGRAFPFAEMVGTVHPLADLDQAIALAAAPDAAPRIGVVAR</sequence>
<dbReference type="GO" id="GO:0005737">
    <property type="term" value="C:cytoplasm"/>
    <property type="evidence" value="ECO:0007669"/>
    <property type="project" value="TreeGrafter"/>
</dbReference>
<proteinExistence type="inferred from homology"/>
<dbReference type="Proteomes" id="UP000515708">
    <property type="component" value="Chromosome"/>
</dbReference>
<dbReference type="EC" id="1.1.1.1" evidence="3"/>
<dbReference type="GO" id="GO:0004022">
    <property type="term" value="F:alcohol dehydrogenase (NAD+) activity"/>
    <property type="evidence" value="ECO:0007669"/>
    <property type="project" value="UniProtKB-EC"/>
</dbReference>
<keyword evidence="6" id="KW-0560">Oxidoreductase</keyword>
<organism evidence="10 11">
    <name type="scientific">Microbacterium esteraromaticum</name>
    <dbReference type="NCBI Taxonomy" id="57043"/>
    <lineage>
        <taxon>Bacteria</taxon>
        <taxon>Bacillati</taxon>
        <taxon>Actinomycetota</taxon>
        <taxon>Actinomycetes</taxon>
        <taxon>Micrococcales</taxon>
        <taxon>Microbacteriaceae</taxon>
        <taxon>Microbacterium</taxon>
    </lineage>
</organism>
<evidence type="ECO:0000256" key="6">
    <source>
        <dbReference type="ARBA" id="ARBA00023002"/>
    </source>
</evidence>
<comment type="similarity">
    <text evidence="2">Belongs to the zinc-containing alcohol dehydrogenase family.</text>
</comment>
<comment type="cofactor">
    <cofactor evidence="1">
        <name>Zn(2+)</name>
        <dbReference type="ChEBI" id="CHEBI:29105"/>
    </cofactor>
</comment>
<dbReference type="SUPFAM" id="SSF51735">
    <property type="entry name" value="NAD(P)-binding Rossmann-fold domains"/>
    <property type="match status" value="1"/>
</dbReference>
<dbReference type="InterPro" id="IPR036291">
    <property type="entry name" value="NAD(P)-bd_dom_sf"/>
</dbReference>
<evidence type="ECO:0000256" key="4">
    <source>
        <dbReference type="ARBA" id="ARBA00022723"/>
    </source>
</evidence>
<protein>
    <recommendedName>
        <fullName evidence="3">alcohol dehydrogenase</fullName>
        <ecNumber evidence="3">1.1.1.1</ecNumber>
    </recommendedName>
</protein>
<gene>
    <name evidence="10" type="ORF">FVO59_02775</name>
</gene>
<dbReference type="InterPro" id="IPR011032">
    <property type="entry name" value="GroES-like_sf"/>
</dbReference>
<dbReference type="GO" id="GO:0046872">
    <property type="term" value="F:metal ion binding"/>
    <property type="evidence" value="ECO:0007669"/>
    <property type="project" value="UniProtKB-KW"/>
</dbReference>
<dbReference type="EMBL" id="CP043732">
    <property type="protein sequence ID" value="QMU96249.1"/>
    <property type="molecule type" value="Genomic_DNA"/>
</dbReference>
<dbReference type="Gene3D" id="3.90.180.10">
    <property type="entry name" value="Medium-chain alcohol dehydrogenases, catalytic domain"/>
    <property type="match status" value="1"/>
</dbReference>
<dbReference type="AlphaFoldDB" id="A0A7D8AI32"/>
<evidence type="ECO:0000313" key="10">
    <source>
        <dbReference type="EMBL" id="QMU96249.1"/>
    </source>
</evidence>
<evidence type="ECO:0000256" key="7">
    <source>
        <dbReference type="ARBA" id="ARBA00023027"/>
    </source>
</evidence>
<evidence type="ECO:0000256" key="2">
    <source>
        <dbReference type="ARBA" id="ARBA00008072"/>
    </source>
</evidence>
<keyword evidence="4" id="KW-0479">Metal-binding</keyword>
<accession>A0A7D8AI32</accession>
<dbReference type="InterPro" id="IPR013154">
    <property type="entry name" value="ADH-like_N"/>
</dbReference>
<feature type="domain" description="Alcohol dehydrogenase-like N-terminal" evidence="9">
    <location>
        <begin position="81"/>
        <end position="202"/>
    </location>
</feature>